<proteinExistence type="predicted"/>
<evidence type="ECO:0000313" key="3">
    <source>
        <dbReference type="Proteomes" id="UP000265703"/>
    </source>
</evidence>
<evidence type="ECO:0000256" key="1">
    <source>
        <dbReference type="SAM" id="MobiDB-lite"/>
    </source>
</evidence>
<feature type="region of interest" description="Disordered" evidence="1">
    <location>
        <begin position="32"/>
        <end position="66"/>
    </location>
</feature>
<sequence length="163" mass="17994">MDLDDIINTLKSTLTLSHNDDNDITKIINNTIESPNSTTPLLENTNQSFHNPNNTPSAPSTLSKGKNKEIHASIPNQGIIAPVKIAHTFNEISQTPKITNNKDTASNSDLDEIDIADIQLSCNANQYIAFTPLHILPNKPLWKSNNLSKPVFVQHTKKPSKAY</sequence>
<keyword evidence="3" id="KW-1185">Reference proteome</keyword>
<dbReference type="Proteomes" id="UP000265703">
    <property type="component" value="Unassembled WGS sequence"/>
</dbReference>
<accession>A0A397SIB0</accession>
<evidence type="ECO:0000313" key="2">
    <source>
        <dbReference type="EMBL" id="RIA84619.1"/>
    </source>
</evidence>
<dbReference type="EMBL" id="QKYT01000480">
    <property type="protein sequence ID" value="RIA84619.1"/>
    <property type="molecule type" value="Genomic_DNA"/>
</dbReference>
<dbReference type="AlphaFoldDB" id="A0A397SIB0"/>
<gene>
    <name evidence="2" type="ORF">C1645_742199</name>
</gene>
<comment type="caution">
    <text evidence="2">The sequence shown here is derived from an EMBL/GenBank/DDBJ whole genome shotgun (WGS) entry which is preliminary data.</text>
</comment>
<name>A0A397SIB0_9GLOM</name>
<feature type="compositionally biased region" description="Polar residues" evidence="1">
    <location>
        <begin position="33"/>
        <end position="64"/>
    </location>
</feature>
<reference evidence="2 3" key="1">
    <citation type="submission" date="2018-06" db="EMBL/GenBank/DDBJ databases">
        <title>Comparative genomics reveals the genomic features of Rhizophagus irregularis, R. cerebriforme, R. diaphanum and Gigaspora rosea, and their symbiotic lifestyle signature.</title>
        <authorList>
            <person name="Morin E."/>
            <person name="San Clemente H."/>
            <person name="Chen E.C.H."/>
            <person name="De La Providencia I."/>
            <person name="Hainaut M."/>
            <person name="Kuo A."/>
            <person name="Kohler A."/>
            <person name="Murat C."/>
            <person name="Tang N."/>
            <person name="Roy S."/>
            <person name="Loubradou J."/>
            <person name="Henrissat B."/>
            <person name="Grigoriev I.V."/>
            <person name="Corradi N."/>
            <person name="Roux C."/>
            <person name="Martin F.M."/>
        </authorList>
    </citation>
    <scope>NUCLEOTIDE SEQUENCE [LARGE SCALE GENOMIC DNA]</scope>
    <source>
        <strain evidence="2 3">DAOM 227022</strain>
    </source>
</reference>
<organism evidence="2 3">
    <name type="scientific">Glomus cerebriforme</name>
    <dbReference type="NCBI Taxonomy" id="658196"/>
    <lineage>
        <taxon>Eukaryota</taxon>
        <taxon>Fungi</taxon>
        <taxon>Fungi incertae sedis</taxon>
        <taxon>Mucoromycota</taxon>
        <taxon>Glomeromycotina</taxon>
        <taxon>Glomeromycetes</taxon>
        <taxon>Glomerales</taxon>
        <taxon>Glomeraceae</taxon>
        <taxon>Glomus</taxon>
    </lineage>
</organism>
<protein>
    <submittedName>
        <fullName evidence="2">Uncharacterized protein</fullName>
    </submittedName>
</protein>